<sequence length="209" mass="24790">MYEVFEVLYSIFNASARAGIQFREAFQYWISDPIDAWPPQTHALAFAIIALWILGGIFLKKFLPSVSKKHLEDPVIIKMALSFIVENLNLPKDSIIALPSVRFVETEPELLLDPDIAYLYDEVWGTYHPKWKRIFLISERIDVWIHELTHHVQHMARNTTVFEDRDEAEAWRITRKFLRTFYPKQYWTLMFLYGHRGLWDAPIAKYMVI</sequence>
<organism evidence="2 3">
    <name type="scientific">Candidatus Sungbacteria bacterium RIFCSPHIGHO2_01_FULL_47_32</name>
    <dbReference type="NCBI Taxonomy" id="1802264"/>
    <lineage>
        <taxon>Bacteria</taxon>
        <taxon>Candidatus Sungiibacteriota</taxon>
    </lineage>
</organism>
<comment type="caution">
    <text evidence="2">The sequence shown here is derived from an EMBL/GenBank/DDBJ whole genome shotgun (WGS) entry which is preliminary data.</text>
</comment>
<proteinExistence type="predicted"/>
<evidence type="ECO:0000256" key="1">
    <source>
        <dbReference type="SAM" id="Phobius"/>
    </source>
</evidence>
<dbReference type="Proteomes" id="UP000177152">
    <property type="component" value="Unassembled WGS sequence"/>
</dbReference>
<gene>
    <name evidence="2" type="ORF">A2633_01785</name>
</gene>
<name>A0A1G2K222_9BACT</name>
<keyword evidence="1" id="KW-0812">Transmembrane</keyword>
<evidence type="ECO:0000313" key="2">
    <source>
        <dbReference type="EMBL" id="OGZ93435.1"/>
    </source>
</evidence>
<accession>A0A1G2K222</accession>
<protein>
    <submittedName>
        <fullName evidence="2">Uncharacterized protein</fullName>
    </submittedName>
</protein>
<dbReference type="AlphaFoldDB" id="A0A1G2K222"/>
<feature type="transmembrane region" description="Helical" evidence="1">
    <location>
        <begin position="41"/>
        <end position="59"/>
    </location>
</feature>
<dbReference type="EMBL" id="MHQC01000059">
    <property type="protein sequence ID" value="OGZ93435.1"/>
    <property type="molecule type" value="Genomic_DNA"/>
</dbReference>
<keyword evidence="1" id="KW-1133">Transmembrane helix</keyword>
<reference evidence="2 3" key="1">
    <citation type="journal article" date="2016" name="Nat. Commun.">
        <title>Thousands of microbial genomes shed light on interconnected biogeochemical processes in an aquifer system.</title>
        <authorList>
            <person name="Anantharaman K."/>
            <person name="Brown C.T."/>
            <person name="Hug L.A."/>
            <person name="Sharon I."/>
            <person name="Castelle C.J."/>
            <person name="Probst A.J."/>
            <person name="Thomas B.C."/>
            <person name="Singh A."/>
            <person name="Wilkins M.J."/>
            <person name="Karaoz U."/>
            <person name="Brodie E.L."/>
            <person name="Williams K.H."/>
            <person name="Hubbard S.S."/>
            <person name="Banfield J.F."/>
        </authorList>
    </citation>
    <scope>NUCLEOTIDE SEQUENCE [LARGE SCALE GENOMIC DNA]</scope>
</reference>
<evidence type="ECO:0000313" key="3">
    <source>
        <dbReference type="Proteomes" id="UP000177152"/>
    </source>
</evidence>
<keyword evidence="1" id="KW-0472">Membrane</keyword>